<gene>
    <name evidence="1" type="ORF">TART1_2542</name>
</gene>
<dbReference type="GO" id="GO:0016740">
    <property type="term" value="F:transferase activity"/>
    <property type="evidence" value="ECO:0007669"/>
    <property type="project" value="UniProtKB-KW"/>
</dbReference>
<accession>A0A383TIG5</accession>
<dbReference type="Pfam" id="PF08843">
    <property type="entry name" value="AbiEii"/>
    <property type="match status" value="1"/>
</dbReference>
<dbReference type="OrthoDB" id="9808443at2"/>
<organism evidence="1 2">
    <name type="scientific">Trichococcus shcherbakoviae</name>
    <dbReference type="NCBI Taxonomy" id="2094020"/>
    <lineage>
        <taxon>Bacteria</taxon>
        <taxon>Bacillati</taxon>
        <taxon>Bacillota</taxon>
        <taxon>Bacilli</taxon>
        <taxon>Lactobacillales</taxon>
        <taxon>Carnobacteriaceae</taxon>
        <taxon>Trichococcus</taxon>
    </lineage>
</organism>
<evidence type="ECO:0000313" key="1">
    <source>
        <dbReference type="EMBL" id="SYZ79667.1"/>
    </source>
</evidence>
<dbReference type="Proteomes" id="UP000262072">
    <property type="component" value="Unassembled WGS sequence"/>
</dbReference>
<dbReference type="InterPro" id="IPR014942">
    <property type="entry name" value="AbiEii"/>
</dbReference>
<protein>
    <submittedName>
        <fullName evidence="1">Nucleotidyl transferase abieii toxin type iv ta system</fullName>
    </submittedName>
</protein>
<sequence length="281" mass="32528">MITATQLKQKIRHLAAQKEMDPQLLQRAFVMEQFLFLLGLTKHKDNFIIKGGFLIRSLLGVEKRTTMDIDTTVKGFTLNRENLAAIFNEICSANTFEGISFRVEKIEEIREEDDYPGFRVSMIATIQTMGVPFKVDLTTGDAITPKEELTKYTSILDDKEIELWSYPIETVLAEKLQTVLYRTTLSTRARDYYDIHMLYLLKKDEINWKALNESLQATMIKRETVDLLDDYSSVLMLIEADDNLQKLWIRYQDKNSYVGNISFNETIQSVKAVLDRIILSV</sequence>
<proteinExistence type="predicted"/>
<keyword evidence="1" id="KW-0808">Transferase</keyword>
<reference evidence="2" key="1">
    <citation type="submission" date="2018-05" db="EMBL/GenBank/DDBJ databases">
        <authorList>
            <person name="Strepis N."/>
        </authorList>
    </citation>
    <scope>NUCLEOTIDE SEQUENCE [LARGE SCALE GENOMIC DNA]</scope>
</reference>
<dbReference type="EMBL" id="UNRR01000039">
    <property type="protein sequence ID" value="SYZ79667.1"/>
    <property type="molecule type" value="Genomic_DNA"/>
</dbReference>
<dbReference type="RefSeq" id="WP_119093789.1">
    <property type="nucleotide sequence ID" value="NZ_UNRR01000039.1"/>
</dbReference>
<dbReference type="AlphaFoldDB" id="A0A383TIG5"/>
<evidence type="ECO:0000313" key="2">
    <source>
        <dbReference type="Proteomes" id="UP000262072"/>
    </source>
</evidence>
<name>A0A383TIG5_9LACT</name>